<accession>A0ABS5SPM3</accession>
<reference evidence="1 2" key="1">
    <citation type="journal article" date="2021" name="Astrobiology">
        <title>Bacterial Cellulose Retains Robustness but Its Synthesis Declines After Exposure to a Mars-Like Environment Simulated Outside the International Space Station.</title>
        <authorList>
            <person name="Orlovska I."/>
            <person name="Podolich O."/>
            <person name="Kukharenko O."/>
            <person name="Zaets I."/>
            <person name="Reva O."/>
            <person name="Khirunenko L."/>
            <person name="Zmejkoski D."/>
            <person name="Rogalsky S."/>
            <person name="Barh D."/>
            <person name="Tiwari S."/>
            <person name="Kumavath R."/>
            <person name="Goes-Neto A."/>
            <person name="Azevedo V."/>
            <person name="Brenig B."/>
            <person name="Ghosh P."/>
            <person name="de Vera J.P."/>
            <person name="Kozyrovska N."/>
        </authorList>
    </citation>
    <scope>NUCLEOTIDE SEQUENCE [LARGE SCALE GENOMIC DNA]</scope>
    <source>
        <strain evidence="1 2">IMBG 311</strain>
    </source>
</reference>
<gene>
    <name evidence="1" type="ORF">HNO79_10015</name>
</gene>
<proteinExistence type="predicted"/>
<keyword evidence="2" id="KW-1185">Reference proteome</keyword>
<sequence>MPQHTACAARGMVVMGVQPTPWRDPGCNPPAPHHGRACILVLVKPLA</sequence>
<evidence type="ECO:0000313" key="2">
    <source>
        <dbReference type="Proteomes" id="UP001519538"/>
    </source>
</evidence>
<evidence type="ECO:0000313" key="1">
    <source>
        <dbReference type="EMBL" id="MBT0675712.1"/>
    </source>
</evidence>
<dbReference type="RefSeq" id="WP_187294150.1">
    <property type="nucleotide sequence ID" value="NZ_CP117861.1"/>
</dbReference>
<protein>
    <submittedName>
        <fullName evidence="1">Uncharacterized protein</fullName>
    </submittedName>
</protein>
<comment type="caution">
    <text evidence="1">The sequence shown here is derived from an EMBL/GenBank/DDBJ whole genome shotgun (WGS) entry which is preliminary data.</text>
</comment>
<organism evidence="1 2">
    <name type="scientific">Komagataeibacter oboediens</name>
    <dbReference type="NCBI Taxonomy" id="65958"/>
    <lineage>
        <taxon>Bacteria</taxon>
        <taxon>Pseudomonadati</taxon>
        <taxon>Pseudomonadota</taxon>
        <taxon>Alphaproteobacteria</taxon>
        <taxon>Acetobacterales</taxon>
        <taxon>Acetobacteraceae</taxon>
        <taxon>Komagataeibacter</taxon>
    </lineage>
</organism>
<dbReference type="GeneID" id="79188073"/>
<name>A0ABS5SPM3_9PROT</name>
<dbReference type="EMBL" id="JABLUU010000010">
    <property type="protein sequence ID" value="MBT0675712.1"/>
    <property type="molecule type" value="Genomic_DNA"/>
</dbReference>
<dbReference type="Proteomes" id="UP001519538">
    <property type="component" value="Unassembled WGS sequence"/>
</dbReference>